<evidence type="ECO:0000259" key="11">
    <source>
        <dbReference type="PROSITE" id="PS51733"/>
    </source>
</evidence>
<evidence type="ECO:0000256" key="2">
    <source>
        <dbReference type="ARBA" id="ARBA00022490"/>
    </source>
</evidence>
<feature type="binding site" evidence="6 9">
    <location>
        <begin position="116"/>
        <end position="118"/>
    </location>
    <ligand>
        <name>substrate</name>
    </ligand>
</feature>
<evidence type="ECO:0000256" key="1">
    <source>
        <dbReference type="ARBA" id="ARBA00004821"/>
    </source>
</evidence>
<dbReference type="EC" id="2.3.1.181" evidence="6 7"/>
<dbReference type="Proteomes" id="UP000006334">
    <property type="component" value="Unassembled WGS sequence"/>
</dbReference>
<proteinExistence type="inferred from homology"/>
<dbReference type="GO" id="GO:0005737">
    <property type="term" value="C:cytoplasm"/>
    <property type="evidence" value="ECO:0007669"/>
    <property type="project" value="UniProtKB-SubCell"/>
</dbReference>
<dbReference type="InterPro" id="IPR004143">
    <property type="entry name" value="BPL_LPL_catalytic"/>
</dbReference>
<feature type="domain" description="BPL/LPL catalytic" evidence="11">
    <location>
        <begin position="10"/>
        <end position="185"/>
    </location>
</feature>
<dbReference type="GO" id="GO:0009249">
    <property type="term" value="P:protein lipoylation"/>
    <property type="evidence" value="ECO:0007669"/>
    <property type="project" value="InterPro"/>
</dbReference>
<keyword evidence="13" id="KW-1185">Reference proteome</keyword>
<protein>
    <recommendedName>
        <fullName evidence="6 7">Octanoyltransferase</fullName>
        <ecNumber evidence="6 7">2.3.1.181</ecNumber>
    </recommendedName>
    <alternativeName>
        <fullName evidence="6">Lipoate-protein ligase B</fullName>
    </alternativeName>
    <alternativeName>
        <fullName evidence="6">Lipoyl/octanoyl transferase</fullName>
    </alternativeName>
    <alternativeName>
        <fullName evidence="6">Octanoyl-[acyl-carrier-protein]-protein N-octanoyltransferase</fullName>
    </alternativeName>
</protein>
<evidence type="ECO:0000256" key="7">
    <source>
        <dbReference type="PIRNR" id="PIRNR016262"/>
    </source>
</evidence>
<dbReference type="GO" id="GO:0033819">
    <property type="term" value="F:lipoyl(octanoyl) transferase activity"/>
    <property type="evidence" value="ECO:0007669"/>
    <property type="project" value="UniProtKB-EC"/>
</dbReference>
<dbReference type="FunFam" id="3.30.930.10:FF:000020">
    <property type="entry name" value="Octanoyltransferase"/>
    <property type="match status" value="1"/>
</dbReference>
<dbReference type="PIRSF" id="PIRSF016262">
    <property type="entry name" value="LPLase"/>
    <property type="match status" value="1"/>
</dbReference>
<comment type="pathway">
    <text evidence="1 6 7">Protein modification; protein lipoylation via endogenous pathway; protein N(6)-(lipoyl)lysine from octanoyl-[acyl-carrier-protein]: step 1/2.</text>
</comment>
<evidence type="ECO:0000256" key="8">
    <source>
        <dbReference type="PIRSR" id="PIRSR016262-1"/>
    </source>
</evidence>
<evidence type="ECO:0000256" key="5">
    <source>
        <dbReference type="ARBA" id="ARBA00024732"/>
    </source>
</evidence>
<feature type="site" description="Lowers pKa of active site Cys" evidence="6 10">
    <location>
        <position position="113"/>
    </location>
</feature>
<dbReference type="EMBL" id="BAEN01000041">
    <property type="protein sequence ID" value="GAC14929.1"/>
    <property type="molecule type" value="Genomic_DNA"/>
</dbReference>
<dbReference type="PANTHER" id="PTHR10993:SF7">
    <property type="entry name" value="LIPOYLTRANSFERASE 2, MITOCHONDRIAL-RELATED"/>
    <property type="match status" value="1"/>
</dbReference>
<evidence type="ECO:0000256" key="4">
    <source>
        <dbReference type="ARBA" id="ARBA00023315"/>
    </source>
</evidence>
<dbReference type="Gene3D" id="3.30.930.10">
    <property type="entry name" value="Bira Bifunctional Protein, Domain 2"/>
    <property type="match status" value="1"/>
</dbReference>
<dbReference type="PANTHER" id="PTHR10993">
    <property type="entry name" value="OCTANOYLTRANSFERASE"/>
    <property type="match status" value="1"/>
</dbReference>
<comment type="similarity">
    <text evidence="6 7">Belongs to the LipB family.</text>
</comment>
<feature type="binding site" evidence="6 9">
    <location>
        <begin position="129"/>
        <end position="131"/>
    </location>
    <ligand>
        <name>substrate</name>
    </ligand>
</feature>
<dbReference type="InterPro" id="IPR000544">
    <property type="entry name" value="Octanoyltransferase"/>
</dbReference>
<dbReference type="AlphaFoldDB" id="K6X2R7"/>
<accession>K6X2R7</accession>
<dbReference type="HAMAP" id="MF_00013">
    <property type="entry name" value="LipB"/>
    <property type="match status" value="1"/>
</dbReference>
<dbReference type="eggNOG" id="COG0321">
    <property type="taxonomic scope" value="Bacteria"/>
</dbReference>
<dbReference type="UniPathway" id="UPA00538">
    <property type="reaction ID" value="UER00592"/>
</dbReference>
<gene>
    <name evidence="6 12" type="primary">lipB</name>
    <name evidence="12" type="ORF">GLIP_2302</name>
</gene>
<evidence type="ECO:0000256" key="10">
    <source>
        <dbReference type="PIRSR" id="PIRSR016262-3"/>
    </source>
</evidence>
<evidence type="ECO:0000256" key="3">
    <source>
        <dbReference type="ARBA" id="ARBA00022679"/>
    </source>
</evidence>
<feature type="binding site" evidence="6 9">
    <location>
        <begin position="49"/>
        <end position="56"/>
    </location>
    <ligand>
        <name>substrate</name>
    </ligand>
</feature>
<comment type="catalytic activity">
    <reaction evidence="6 7">
        <text>octanoyl-[ACP] + L-lysyl-[protein] = N(6)-octanoyl-L-lysyl-[protein] + holo-[ACP] + H(+)</text>
        <dbReference type="Rhea" id="RHEA:17665"/>
        <dbReference type="Rhea" id="RHEA-COMP:9636"/>
        <dbReference type="Rhea" id="RHEA-COMP:9685"/>
        <dbReference type="Rhea" id="RHEA-COMP:9752"/>
        <dbReference type="Rhea" id="RHEA-COMP:9928"/>
        <dbReference type="ChEBI" id="CHEBI:15378"/>
        <dbReference type="ChEBI" id="CHEBI:29969"/>
        <dbReference type="ChEBI" id="CHEBI:64479"/>
        <dbReference type="ChEBI" id="CHEBI:78463"/>
        <dbReference type="ChEBI" id="CHEBI:78809"/>
        <dbReference type="EC" id="2.3.1.181"/>
    </reaction>
</comment>
<dbReference type="InterPro" id="IPR020605">
    <property type="entry name" value="Octanoyltransferase_CS"/>
</dbReference>
<dbReference type="NCBIfam" id="NF010922">
    <property type="entry name" value="PRK14342.1"/>
    <property type="match status" value="1"/>
</dbReference>
<dbReference type="Pfam" id="PF21948">
    <property type="entry name" value="LplA-B_cat"/>
    <property type="match status" value="1"/>
</dbReference>
<dbReference type="STRING" id="1127673.GLIP_2302"/>
<evidence type="ECO:0000313" key="12">
    <source>
        <dbReference type="EMBL" id="GAC14929.1"/>
    </source>
</evidence>
<dbReference type="NCBIfam" id="TIGR00214">
    <property type="entry name" value="lipB"/>
    <property type="match status" value="1"/>
</dbReference>
<keyword evidence="3 6" id="KW-0808">Transferase</keyword>
<comment type="miscellaneous">
    <text evidence="6">In the reaction, the free carboxyl group of octanoic acid is attached via an amide linkage to the epsilon-amino group of a specific lysine residue of lipoyl domains of lipoate-dependent enzymes.</text>
</comment>
<organism evidence="12 13">
    <name type="scientific">Aliiglaciecola lipolytica E3</name>
    <dbReference type="NCBI Taxonomy" id="1127673"/>
    <lineage>
        <taxon>Bacteria</taxon>
        <taxon>Pseudomonadati</taxon>
        <taxon>Pseudomonadota</taxon>
        <taxon>Gammaproteobacteria</taxon>
        <taxon>Alteromonadales</taxon>
        <taxon>Alteromonadaceae</taxon>
        <taxon>Aliiglaciecola</taxon>
    </lineage>
</organism>
<dbReference type="SUPFAM" id="SSF55681">
    <property type="entry name" value="Class II aaRS and biotin synthetases"/>
    <property type="match status" value="1"/>
</dbReference>
<keyword evidence="2 6" id="KW-0963">Cytoplasm</keyword>
<dbReference type="PROSITE" id="PS01313">
    <property type="entry name" value="LIPB"/>
    <property type="match status" value="1"/>
</dbReference>
<comment type="caution">
    <text evidence="12">The sequence shown here is derived from an EMBL/GenBank/DDBJ whole genome shotgun (WGS) entry which is preliminary data.</text>
</comment>
<evidence type="ECO:0000256" key="6">
    <source>
        <dbReference type="HAMAP-Rule" id="MF_00013"/>
    </source>
</evidence>
<evidence type="ECO:0000313" key="13">
    <source>
        <dbReference type="Proteomes" id="UP000006334"/>
    </source>
</evidence>
<evidence type="ECO:0000256" key="9">
    <source>
        <dbReference type="PIRSR" id="PIRSR016262-2"/>
    </source>
</evidence>
<reference evidence="12 13" key="1">
    <citation type="journal article" date="2017" name="Antonie Van Leeuwenhoek">
        <title>Rhizobium rhizosphaerae sp. nov., a novel species isolated from rice rhizosphere.</title>
        <authorList>
            <person name="Zhao J.J."/>
            <person name="Zhang J."/>
            <person name="Zhang R.J."/>
            <person name="Zhang C.W."/>
            <person name="Yin H.Q."/>
            <person name="Zhang X.X."/>
        </authorList>
    </citation>
    <scope>NUCLEOTIDE SEQUENCE [LARGE SCALE GENOMIC DNA]</scope>
    <source>
        <strain evidence="12 13">E3</strain>
    </source>
</reference>
<feature type="active site" description="Acyl-thioester intermediate" evidence="6 8">
    <location>
        <position position="147"/>
    </location>
</feature>
<dbReference type="CDD" id="cd16444">
    <property type="entry name" value="LipB"/>
    <property type="match status" value="1"/>
</dbReference>
<name>K6X2R7_9ALTE</name>
<sequence length="194" mass="21446">MQDFTDSRSANTADEIWLVEHLPVFTQGQAGKEEHILAAGEIPLVKVDRGGQVTYHGPGQQTMYVLLDIKRRKLGVRHLVTALESCVVNTLRDYNIDAYPKADAPGVYVDDKKICSVGLRIRKGCSFHGLALNVNMDLSPFNRINPCGYAGLEMLNCTTIGGPQTVVEAGVKLVDHFCSLLNIEHKEFKEGFDE</sequence>
<keyword evidence="4 6" id="KW-0012">Acyltransferase</keyword>
<dbReference type="InterPro" id="IPR045864">
    <property type="entry name" value="aa-tRNA-synth_II/BPL/LPL"/>
</dbReference>
<comment type="function">
    <text evidence="5 6 7">Catalyzes the transfer of endogenously produced octanoic acid from octanoyl-acyl-carrier-protein onto the lipoyl domains of lipoate-dependent enzymes. Lipoyl-ACP can also act as a substrate although octanoyl-ACP is likely to be the physiological substrate.</text>
</comment>
<dbReference type="PROSITE" id="PS51733">
    <property type="entry name" value="BPL_LPL_CATALYTIC"/>
    <property type="match status" value="1"/>
</dbReference>
<comment type="subcellular location">
    <subcellularLocation>
        <location evidence="6">Cytoplasm</location>
    </subcellularLocation>
</comment>